<proteinExistence type="predicted"/>
<name>A0A1W1XW81_9BACT</name>
<dbReference type="AlphaFoldDB" id="A0A1W1XW81"/>
<sequence>MFVKTNSRRNIGDMKREAKEALENDDLQKYKSLLCMLQETYPADLWAFRKEALLAARERDWNTVLACTRKVCTKNPQDFDMRILMAKALSKQGLHAEAEAQMRWLERQMKPESTGNARYVSFLLTYSGICADRGNLRRAAAFLQEILDICPDHGEAVIHLARCLRKIGETDRALRVLAQHSDYSDPYWLIEQAYCLARKGKPSKAESLLRRAGKLASSHRNRDSLKNRIREVISREFSGTQLPSLA</sequence>
<dbReference type="Pfam" id="PF14559">
    <property type="entry name" value="TPR_19"/>
    <property type="match status" value="1"/>
</dbReference>
<evidence type="ECO:0000313" key="1">
    <source>
        <dbReference type="EMBL" id="SMC28094.1"/>
    </source>
</evidence>
<dbReference type="InterPro" id="IPR011990">
    <property type="entry name" value="TPR-like_helical_dom_sf"/>
</dbReference>
<organism evidence="1 2">
    <name type="scientific">Desulfacinum hydrothermale DSM 13146</name>
    <dbReference type="NCBI Taxonomy" id="1121390"/>
    <lineage>
        <taxon>Bacteria</taxon>
        <taxon>Pseudomonadati</taxon>
        <taxon>Thermodesulfobacteriota</taxon>
        <taxon>Syntrophobacteria</taxon>
        <taxon>Syntrophobacterales</taxon>
        <taxon>Syntrophobacteraceae</taxon>
        <taxon>Desulfacinum</taxon>
    </lineage>
</organism>
<evidence type="ECO:0000313" key="2">
    <source>
        <dbReference type="Proteomes" id="UP000192783"/>
    </source>
</evidence>
<dbReference type="RefSeq" id="WP_084059057.1">
    <property type="nucleotide sequence ID" value="NZ_FWXF01000027.1"/>
</dbReference>
<reference evidence="1 2" key="1">
    <citation type="submission" date="2017-04" db="EMBL/GenBank/DDBJ databases">
        <authorList>
            <person name="Afonso C.L."/>
            <person name="Miller P.J."/>
            <person name="Scott M.A."/>
            <person name="Spackman E."/>
            <person name="Goraichik I."/>
            <person name="Dimitrov K.M."/>
            <person name="Suarez D.L."/>
            <person name="Swayne D.E."/>
        </authorList>
    </citation>
    <scope>NUCLEOTIDE SEQUENCE [LARGE SCALE GENOMIC DNA]</scope>
    <source>
        <strain evidence="1 2">DSM 13146</strain>
    </source>
</reference>
<dbReference type="Proteomes" id="UP000192783">
    <property type="component" value="Unassembled WGS sequence"/>
</dbReference>
<keyword evidence="2" id="KW-1185">Reference proteome</keyword>
<gene>
    <name evidence="1" type="ORF">SAMN02746041_03176</name>
</gene>
<protein>
    <submittedName>
        <fullName evidence="1">Tetratricopeptide repeat-containing protein</fullName>
    </submittedName>
</protein>
<dbReference type="SUPFAM" id="SSF48452">
    <property type="entry name" value="TPR-like"/>
    <property type="match status" value="1"/>
</dbReference>
<accession>A0A1W1XW81</accession>
<dbReference type="EMBL" id="FWXF01000027">
    <property type="protein sequence ID" value="SMC28094.1"/>
    <property type="molecule type" value="Genomic_DNA"/>
</dbReference>
<dbReference type="Gene3D" id="1.25.40.10">
    <property type="entry name" value="Tetratricopeptide repeat domain"/>
    <property type="match status" value="1"/>
</dbReference>